<keyword evidence="5" id="KW-1185">Reference proteome</keyword>
<dbReference type="InterPro" id="IPR000504">
    <property type="entry name" value="RRM_dom"/>
</dbReference>
<dbReference type="Pfam" id="PF00076">
    <property type="entry name" value="RRM_1"/>
    <property type="match status" value="1"/>
</dbReference>
<dbReference type="Proteomes" id="UP001642483">
    <property type="component" value="Unassembled WGS sequence"/>
</dbReference>
<organism evidence="4 5">
    <name type="scientific">Clavelina lepadiformis</name>
    <name type="common">Light-bulb sea squirt</name>
    <name type="synonym">Ascidia lepadiformis</name>
    <dbReference type="NCBI Taxonomy" id="159417"/>
    <lineage>
        <taxon>Eukaryota</taxon>
        <taxon>Metazoa</taxon>
        <taxon>Chordata</taxon>
        <taxon>Tunicata</taxon>
        <taxon>Ascidiacea</taxon>
        <taxon>Aplousobranchia</taxon>
        <taxon>Clavelinidae</taxon>
        <taxon>Clavelina</taxon>
    </lineage>
</organism>
<sequence>MTKGRSGTGDWLSPVTLPFFFVGCRINKRYNTSLRNSFGLPPTATRDSPNHKQGLFHVKVEQISERPRTTAFPSVDISQIPIKSELHIAGTLDSSSPSAGLVPGNQTSIVDNVARKRKASPLFQTSVIDNKTSQVLDNGALDTLAASKIARVVANSSVSNQSVPTTLGHLAFTQQPVNVVQTANHIQTAATAGLGGLIVTRLPPGQHPVQTALPSPAGGGALLQPTTIGANSLVRQPSGIGPQVFPAAANLVAVQQQLQQSAQQAQPTYILANTAAAAATTTSLLTTDSQQASLPTIATASHTLINSAGKPTNMSVQQKDTTYTKIFVGGLPYHTTDASLRDYFAVFGDIEEAVVITDRQTGKSRGYGFVTMSDKTAAERACKDPNPVIDGRKANVNLAYIGAKPRIMQTTVGLRTIPQNYVAATGHQYGTVPAMYAQYAAAPAAYVTNRVLIPAQTAQHASSLIDYPNLYTSDFTGAYATDVAAAVGTASFANAYPATAALHQPATGLAGTTVPGATQILAPAHAQQAGLPVSAAYASIAGYPAGMAAAYAAATNPLNQPPLASTPTPVAHLTAQLQHQATERY</sequence>
<dbReference type="PROSITE" id="PS50102">
    <property type="entry name" value="RRM"/>
    <property type="match status" value="1"/>
</dbReference>
<comment type="caution">
    <text evidence="4">The sequence shown here is derived from an EMBL/GenBank/DDBJ whole genome shotgun (WGS) entry which is preliminary data.</text>
</comment>
<evidence type="ECO:0000313" key="4">
    <source>
        <dbReference type="EMBL" id="CAK8683384.1"/>
    </source>
</evidence>
<accession>A0ABP0FY86</accession>
<dbReference type="PANTHER" id="PTHR48024">
    <property type="entry name" value="GEO13361P1-RELATED"/>
    <property type="match status" value="1"/>
</dbReference>
<dbReference type="SMART" id="SM00360">
    <property type="entry name" value="RRM"/>
    <property type="match status" value="1"/>
</dbReference>
<dbReference type="Gene3D" id="3.30.70.330">
    <property type="match status" value="1"/>
</dbReference>
<dbReference type="PANTHER" id="PTHR48024:SF56">
    <property type="entry name" value="HETEROGENEOUS NUCLEAR RIBONUCLEOPROTEIN A0"/>
    <property type="match status" value="1"/>
</dbReference>
<evidence type="ECO:0000313" key="5">
    <source>
        <dbReference type="Proteomes" id="UP001642483"/>
    </source>
</evidence>
<dbReference type="InterPro" id="IPR035979">
    <property type="entry name" value="RBD_domain_sf"/>
</dbReference>
<dbReference type="PROSITE" id="PS51257">
    <property type="entry name" value="PROKAR_LIPOPROTEIN"/>
    <property type="match status" value="1"/>
</dbReference>
<evidence type="ECO:0000256" key="1">
    <source>
        <dbReference type="ARBA" id="ARBA00022884"/>
    </source>
</evidence>
<evidence type="ECO:0000256" key="2">
    <source>
        <dbReference type="PROSITE-ProRule" id="PRU00176"/>
    </source>
</evidence>
<protein>
    <recommendedName>
        <fullName evidence="3">RRM domain-containing protein</fullName>
    </recommendedName>
</protein>
<proteinExistence type="predicted"/>
<dbReference type="CDD" id="cd12384">
    <property type="entry name" value="RRM_RBM24_RBM38_like"/>
    <property type="match status" value="1"/>
</dbReference>
<dbReference type="InterPro" id="IPR012677">
    <property type="entry name" value="Nucleotide-bd_a/b_plait_sf"/>
</dbReference>
<dbReference type="InterPro" id="IPR050886">
    <property type="entry name" value="RNA-binding_reg"/>
</dbReference>
<reference evidence="4 5" key="1">
    <citation type="submission" date="2024-02" db="EMBL/GenBank/DDBJ databases">
        <authorList>
            <person name="Daric V."/>
            <person name="Darras S."/>
        </authorList>
    </citation>
    <scope>NUCLEOTIDE SEQUENCE [LARGE SCALE GENOMIC DNA]</scope>
</reference>
<gene>
    <name evidence="4" type="ORF">CVLEPA_LOCUS14464</name>
</gene>
<keyword evidence="1 2" id="KW-0694">RNA-binding</keyword>
<dbReference type="EMBL" id="CAWYQH010000097">
    <property type="protein sequence ID" value="CAK8683384.1"/>
    <property type="molecule type" value="Genomic_DNA"/>
</dbReference>
<feature type="domain" description="RRM" evidence="3">
    <location>
        <begin position="324"/>
        <end position="401"/>
    </location>
</feature>
<evidence type="ECO:0000259" key="3">
    <source>
        <dbReference type="PROSITE" id="PS50102"/>
    </source>
</evidence>
<name>A0ABP0FY86_CLALP</name>
<dbReference type="SUPFAM" id="SSF54928">
    <property type="entry name" value="RNA-binding domain, RBD"/>
    <property type="match status" value="1"/>
</dbReference>